<dbReference type="PANTHER" id="PTHR46105">
    <property type="entry name" value="AGAP004733-PA"/>
    <property type="match status" value="1"/>
</dbReference>
<dbReference type="Gene3D" id="3.30.710.10">
    <property type="entry name" value="Potassium Channel Kv1.1, Chain A"/>
    <property type="match status" value="1"/>
</dbReference>
<feature type="compositionally biased region" description="Polar residues" evidence="1">
    <location>
        <begin position="234"/>
        <end position="260"/>
    </location>
</feature>
<reference evidence="2" key="1">
    <citation type="journal article" date="2020" name="Nat. Ecol. Evol.">
        <title>Deeply conserved synteny resolves early events in vertebrate evolution.</title>
        <authorList>
            <person name="Simakov O."/>
            <person name="Marletaz F."/>
            <person name="Yue J.X."/>
            <person name="O'Connell B."/>
            <person name="Jenkins J."/>
            <person name="Brandt A."/>
            <person name="Calef R."/>
            <person name="Tung C.H."/>
            <person name="Huang T.K."/>
            <person name="Schmutz J."/>
            <person name="Satoh N."/>
            <person name="Yu J.K."/>
            <person name="Putnam N.H."/>
            <person name="Green R.E."/>
            <person name="Rokhsar D.S."/>
        </authorList>
    </citation>
    <scope>NUCLEOTIDE SEQUENCE [LARGE SCALE GENOMIC DNA]</scope>
    <source>
        <strain evidence="2">S238N-H82</strain>
    </source>
</reference>
<dbReference type="InterPro" id="IPR050457">
    <property type="entry name" value="ZnFinger_BTB_dom_contain"/>
</dbReference>
<name>A0A9J7LP20_BRAFL</name>
<feature type="region of interest" description="Disordered" evidence="1">
    <location>
        <begin position="105"/>
        <end position="260"/>
    </location>
</feature>
<feature type="compositionally biased region" description="Basic and acidic residues" evidence="1">
    <location>
        <begin position="134"/>
        <end position="143"/>
    </location>
</feature>
<dbReference type="OrthoDB" id="409642at2759"/>
<feature type="region of interest" description="Disordered" evidence="1">
    <location>
        <begin position="307"/>
        <end position="338"/>
    </location>
</feature>
<feature type="compositionally biased region" description="Low complexity" evidence="1">
    <location>
        <begin position="318"/>
        <end position="338"/>
    </location>
</feature>
<proteinExistence type="predicted"/>
<dbReference type="CDD" id="cd18186">
    <property type="entry name" value="BTB_POZ_ZBTB_KLHL-like"/>
    <property type="match status" value="1"/>
</dbReference>
<sequence length="618" mass="67179">MADLPCGSTILSSNFGRQILHNLALQQQTGKHCDIIVVAEGRKYPAHSEVSAAGLETALEFVYTSSVVNTERCSWEELLQAARYLEIKPLEDILMSDLQTTITTTENNNTTSNQTDNETTDSCKKVALSPPPHSHAEGDKASEGNETPLDLSPSPSANHREEKTVESSPLSSPLSSQAASPRRTRRQRKNPRPHKVRSSSDLQSLPDDTPMNENDENLQKNSEEVKENKDKDATSPNDVFTDTTSSKVDNTVTDNKASPTNVTGLENIKIENTFSLHGMGNSFDLRVLGGKLPPKYTEVVPPNVTVGQHIPNGPIARTPASNTNTTTSSNSSTTQPNTTVAHQLTVKTENLNTCAISISPQVISPGAITAGTAIRQVATTPVPYLQPANLTTLNTITAQPSGVTAQCLPQIANTLPGGAIIHLLPNPIGMSPLLQQYPFQLVAANSNVLLQTCSLPTAKVNSTDKAPQPQPEVHSPTGDVKNTENKKAQQNTEQTVLQALRVNQRPDQEQVGQPHLNIPTLVKLVLVSQADELGEPDILALMTRIKPSIETEYPPSVLKTKVSAALDCGLREGIFTRKRDMNQRSIWAINAAKLKPVVEELRWNVYRHTIYKHSNINN</sequence>
<evidence type="ECO:0000313" key="3">
    <source>
        <dbReference type="RefSeq" id="XP_035685319.1"/>
    </source>
</evidence>
<evidence type="ECO:0000313" key="2">
    <source>
        <dbReference type="Proteomes" id="UP000001554"/>
    </source>
</evidence>
<feature type="compositionally biased region" description="Basic residues" evidence="1">
    <location>
        <begin position="182"/>
        <end position="197"/>
    </location>
</feature>
<dbReference type="SUPFAM" id="SSF54695">
    <property type="entry name" value="POZ domain"/>
    <property type="match status" value="1"/>
</dbReference>
<protein>
    <submittedName>
        <fullName evidence="3">GPI-anchored protein pfl2</fullName>
    </submittedName>
</protein>
<dbReference type="InterPro" id="IPR011333">
    <property type="entry name" value="SKP1/BTB/POZ_sf"/>
</dbReference>
<dbReference type="AlphaFoldDB" id="A0A9J7LP20"/>
<dbReference type="OMA" id="VYRHTIY"/>
<dbReference type="Proteomes" id="UP000001554">
    <property type="component" value="Chromosome 8"/>
</dbReference>
<feature type="compositionally biased region" description="Low complexity" evidence="1">
    <location>
        <begin position="167"/>
        <end position="181"/>
    </location>
</feature>
<dbReference type="KEGG" id="bfo:118421923"/>
<feature type="compositionally biased region" description="Basic and acidic residues" evidence="1">
    <location>
        <begin position="217"/>
        <end position="233"/>
    </location>
</feature>
<dbReference type="GeneID" id="118421923"/>
<feature type="compositionally biased region" description="Low complexity" evidence="1">
    <location>
        <begin position="105"/>
        <end position="117"/>
    </location>
</feature>
<gene>
    <name evidence="3" type="primary">LOC118421923</name>
</gene>
<reference evidence="3" key="2">
    <citation type="submission" date="2025-08" db="UniProtKB">
        <authorList>
            <consortium name="RefSeq"/>
        </authorList>
    </citation>
    <scope>IDENTIFICATION</scope>
    <source>
        <strain evidence="3">S238N-H82</strain>
        <tissue evidence="3">Testes</tissue>
    </source>
</reference>
<dbReference type="RefSeq" id="XP_035685319.1">
    <property type="nucleotide sequence ID" value="XM_035829426.1"/>
</dbReference>
<evidence type="ECO:0000256" key="1">
    <source>
        <dbReference type="SAM" id="MobiDB-lite"/>
    </source>
</evidence>
<organism evidence="2 3">
    <name type="scientific">Branchiostoma floridae</name>
    <name type="common">Florida lancelet</name>
    <name type="synonym">Amphioxus</name>
    <dbReference type="NCBI Taxonomy" id="7739"/>
    <lineage>
        <taxon>Eukaryota</taxon>
        <taxon>Metazoa</taxon>
        <taxon>Chordata</taxon>
        <taxon>Cephalochordata</taxon>
        <taxon>Leptocardii</taxon>
        <taxon>Amphioxiformes</taxon>
        <taxon>Branchiostomatidae</taxon>
        <taxon>Branchiostoma</taxon>
    </lineage>
</organism>
<keyword evidence="2" id="KW-1185">Reference proteome</keyword>
<dbReference type="PANTHER" id="PTHR46105:SF28">
    <property type="entry name" value="ZINC FINGER PROTEIN 37-LIKE"/>
    <property type="match status" value="1"/>
</dbReference>
<accession>A0A9J7LP20</accession>
<feature type="region of interest" description="Disordered" evidence="1">
    <location>
        <begin position="460"/>
        <end position="491"/>
    </location>
</feature>